<dbReference type="AlphaFoldDB" id="A0AAJ0UFA2"/>
<keyword evidence="3" id="KW-1185">Reference proteome</keyword>
<proteinExistence type="predicted"/>
<name>A0AAJ0UFA2_HALSE</name>
<reference evidence="2" key="2">
    <citation type="journal article" date="2020" name="Microorganisms">
        <title>Osmotic Adaptation and Compatible Solute Biosynthesis of Phototrophic Bacteria as Revealed from Genome Analyses.</title>
        <authorList>
            <person name="Imhoff J.F."/>
            <person name="Rahn T."/>
            <person name="Kunzel S."/>
            <person name="Keller A."/>
            <person name="Neulinger S.C."/>
        </authorList>
    </citation>
    <scope>NUCLEOTIDE SEQUENCE</scope>
    <source>
        <strain evidence="2">DSM 4395</strain>
    </source>
</reference>
<reference evidence="2" key="1">
    <citation type="submission" date="2017-05" db="EMBL/GenBank/DDBJ databases">
        <authorList>
            <person name="Imhoff J.F."/>
            <person name="Rahn T."/>
            <person name="Kuenzel S."/>
            <person name="Neulinger S.C."/>
        </authorList>
    </citation>
    <scope>NUCLEOTIDE SEQUENCE</scope>
    <source>
        <strain evidence="2">DSM 4395</strain>
    </source>
</reference>
<sequence length="83" mass="8955">MNSLLPRCTLRPLAPDEGEGYLIEFSDYPGCMADGPTPEAALGEGYDALHSYLETLEALGHPLPDARRHQHLPEVSAEAVGSH</sequence>
<dbReference type="SUPFAM" id="SSF143100">
    <property type="entry name" value="TTHA1013/TTHA0281-like"/>
    <property type="match status" value="1"/>
</dbReference>
<dbReference type="Gene3D" id="3.30.160.250">
    <property type="match status" value="1"/>
</dbReference>
<dbReference type="Proteomes" id="UP001296967">
    <property type="component" value="Unassembled WGS sequence"/>
</dbReference>
<gene>
    <name evidence="2" type="ORF">CCR82_06925</name>
</gene>
<evidence type="ECO:0000313" key="3">
    <source>
        <dbReference type="Proteomes" id="UP001296967"/>
    </source>
</evidence>
<protein>
    <submittedName>
        <fullName evidence="2">Uncharacterized protein</fullName>
    </submittedName>
</protein>
<evidence type="ECO:0000256" key="1">
    <source>
        <dbReference type="SAM" id="MobiDB-lite"/>
    </source>
</evidence>
<organism evidence="2 3">
    <name type="scientific">Halochromatium salexigens</name>
    <name type="common">Chromatium salexigens</name>
    <dbReference type="NCBI Taxonomy" id="49447"/>
    <lineage>
        <taxon>Bacteria</taxon>
        <taxon>Pseudomonadati</taxon>
        <taxon>Pseudomonadota</taxon>
        <taxon>Gammaproteobacteria</taxon>
        <taxon>Chromatiales</taxon>
        <taxon>Chromatiaceae</taxon>
        <taxon>Halochromatium</taxon>
    </lineage>
</organism>
<dbReference type="EMBL" id="NHSF01000047">
    <property type="protein sequence ID" value="MBK5930263.1"/>
    <property type="molecule type" value="Genomic_DNA"/>
</dbReference>
<evidence type="ECO:0000313" key="2">
    <source>
        <dbReference type="EMBL" id="MBK5930263.1"/>
    </source>
</evidence>
<comment type="caution">
    <text evidence="2">The sequence shown here is derived from an EMBL/GenBank/DDBJ whole genome shotgun (WGS) entry which is preliminary data.</text>
</comment>
<accession>A0AAJ0UFA2</accession>
<dbReference type="RefSeq" id="WP_201244685.1">
    <property type="nucleotide sequence ID" value="NZ_NHSF01000047.1"/>
</dbReference>
<feature type="region of interest" description="Disordered" evidence="1">
    <location>
        <begin position="64"/>
        <end position="83"/>
    </location>
</feature>
<dbReference type="InterPro" id="IPR035069">
    <property type="entry name" value="TTHA1013/TTHA0281-like"/>
</dbReference>